<dbReference type="RefSeq" id="WP_080940425.1">
    <property type="nucleotide sequence ID" value="NZ_JJOU01000081.1"/>
</dbReference>
<dbReference type="PROSITE" id="PS51192">
    <property type="entry name" value="HELICASE_ATP_BIND_1"/>
    <property type="match status" value="1"/>
</dbReference>
<dbReference type="Pfam" id="PF00271">
    <property type="entry name" value="Helicase_C"/>
    <property type="match status" value="1"/>
</dbReference>
<gene>
    <name evidence="2" type="ORF">DU34_03510</name>
</gene>
<accession>A0A0F8F6X1</accession>
<dbReference type="GO" id="GO:0016787">
    <property type="term" value="F:hydrolase activity"/>
    <property type="evidence" value="ECO:0007669"/>
    <property type="project" value="InterPro"/>
</dbReference>
<evidence type="ECO:0000313" key="2">
    <source>
        <dbReference type="EMBL" id="KKG15750.1"/>
    </source>
</evidence>
<dbReference type="GO" id="GO:0005829">
    <property type="term" value="C:cytosol"/>
    <property type="evidence" value="ECO:0007669"/>
    <property type="project" value="TreeGrafter"/>
</dbReference>
<protein>
    <submittedName>
        <fullName evidence="2">RNA helicase</fullName>
    </submittedName>
</protein>
<feature type="non-terminal residue" evidence="2">
    <location>
        <position position="731"/>
    </location>
</feature>
<keyword evidence="2" id="KW-0378">Hydrolase</keyword>
<dbReference type="InterPro" id="IPR050742">
    <property type="entry name" value="Helicase_Restrict-Modif_Enz"/>
</dbReference>
<evidence type="ECO:0000259" key="1">
    <source>
        <dbReference type="PROSITE" id="PS51192"/>
    </source>
</evidence>
<name>A0A0F8F6X1_METMZ</name>
<dbReference type="GO" id="GO:0140097">
    <property type="term" value="F:catalytic activity, acting on DNA"/>
    <property type="evidence" value="ECO:0007669"/>
    <property type="project" value="UniProtKB-ARBA"/>
</dbReference>
<dbReference type="PANTHER" id="PTHR47396:SF1">
    <property type="entry name" value="ATP-DEPENDENT HELICASE IRC3-RELATED"/>
    <property type="match status" value="1"/>
</dbReference>
<dbReference type="PANTHER" id="PTHR47396">
    <property type="entry name" value="TYPE I RESTRICTION ENZYME ECOKI R PROTEIN"/>
    <property type="match status" value="1"/>
</dbReference>
<dbReference type="InterPro" id="IPR006935">
    <property type="entry name" value="Helicase/UvrB_N"/>
</dbReference>
<feature type="domain" description="Helicase ATP-binding" evidence="1">
    <location>
        <begin position="31"/>
        <end position="203"/>
    </location>
</feature>
<dbReference type="InterPro" id="IPR001650">
    <property type="entry name" value="Helicase_C-like"/>
</dbReference>
<proteinExistence type="predicted"/>
<reference evidence="2 3" key="1">
    <citation type="journal article" date="2015" name="ISME J.">
        <title>Genomic and phenotypic differentiation among Methanosarcina mazei populations from Columbia River sediment.</title>
        <authorList>
            <person name="Youngblut N.D."/>
            <person name="Wirth J.S."/>
            <person name="Henriksen J.R."/>
            <person name="Smith M."/>
            <person name="Simon H."/>
            <person name="Metcalf W.W."/>
            <person name="Whitaker R.J."/>
        </authorList>
    </citation>
    <scope>NUCLEOTIDE SEQUENCE [LARGE SCALE GENOMIC DNA]</scope>
    <source>
        <strain evidence="2 3">2.F.T.2.6</strain>
    </source>
</reference>
<dbReference type="SMART" id="SM00487">
    <property type="entry name" value="DEXDc"/>
    <property type="match status" value="1"/>
</dbReference>
<keyword evidence="2" id="KW-0547">Nucleotide-binding</keyword>
<dbReference type="AlphaFoldDB" id="A0A0F8F6X1"/>
<organism evidence="2 3">
    <name type="scientific">Methanosarcina mazei</name>
    <name type="common">Methanosarcina frisia</name>
    <dbReference type="NCBI Taxonomy" id="2209"/>
    <lineage>
        <taxon>Archaea</taxon>
        <taxon>Methanobacteriati</taxon>
        <taxon>Methanobacteriota</taxon>
        <taxon>Stenosarchaea group</taxon>
        <taxon>Methanomicrobia</taxon>
        <taxon>Methanosarcinales</taxon>
        <taxon>Methanosarcinaceae</taxon>
        <taxon>Methanosarcina</taxon>
    </lineage>
</organism>
<evidence type="ECO:0000313" key="3">
    <source>
        <dbReference type="Proteomes" id="UP000034047"/>
    </source>
</evidence>
<dbReference type="GO" id="GO:0003677">
    <property type="term" value="F:DNA binding"/>
    <property type="evidence" value="ECO:0007669"/>
    <property type="project" value="InterPro"/>
</dbReference>
<keyword evidence="2" id="KW-0067">ATP-binding</keyword>
<dbReference type="Proteomes" id="UP000034047">
    <property type="component" value="Unassembled WGS sequence"/>
</dbReference>
<sequence length="731" mass="83585">MTISNEAAAGMETVELEPLREDKKRIFKDILGYFETHQRGYIKVPTGWGKTFLAKHIMKKYYEDGKIVLFLISKNNPLLSQTYYDRKREKPLFPSSALLSSEHKISRKEIAEALKKSAKEKEGFVLFASLQTLLGKQASEIKELLLEYTDLAIVDEIHNFINNRGNSFLNELGERTRIMGITATPFQGVVGNVKFVDEIAGDMREVYTKTLPECILDNELAPLKYTIAESSEDIFEIFDFEKGLDELDKQDLFLDCSTADKLKKVIKRTQLAKDVYDSMIKQKNSKTLIFCAPVRKKVYGAGAEGEEINAFHAKITASVFNEEIPVQKLEKDPDPVLPLDFDNYTPEGEFKNTAFITSELPKDEQNALLAAFRDAEKPPYILCTVGMLIEGFDFPALESLILLRPTLSMRLFEQQVGRVTRLSPVSGKNKGNIFEISDSIDSLYQRFGEGVFNGEKVDQVQMLQPEIRLEELFSEGDAARAIEEGKIEINKVDFSAPAKGKGKGARIQEMPVRLPPTAIRSKYFSRLLALTEEKDIGAFEREKRELMRAALRFRVRELMDAEELSGLSARINKLKREAYEDRRLGDLSRQHKPKVFGEVEWLLKLQALNSLKYNGRRISAPEKNKILRTLGFEPDMRKIDSYRLKCLKLGSAQKTIPDLVKVLGFVSRLSSSETYQFLDKKKKEQWKREFLPAVYWGFCFIEDSPELKELFESTEWDLSLIHISEPTRQEA</sequence>
<dbReference type="InterPro" id="IPR027417">
    <property type="entry name" value="P-loop_NTPase"/>
</dbReference>
<dbReference type="GO" id="GO:0004386">
    <property type="term" value="F:helicase activity"/>
    <property type="evidence" value="ECO:0007669"/>
    <property type="project" value="UniProtKB-KW"/>
</dbReference>
<comment type="caution">
    <text evidence="2">The sequence shown here is derived from an EMBL/GenBank/DDBJ whole genome shotgun (WGS) entry which is preliminary data.</text>
</comment>
<keyword evidence="2" id="KW-0347">Helicase</keyword>
<dbReference type="SUPFAM" id="SSF52540">
    <property type="entry name" value="P-loop containing nucleoside triphosphate hydrolases"/>
    <property type="match status" value="1"/>
</dbReference>
<dbReference type="EMBL" id="JJOU01000081">
    <property type="protein sequence ID" value="KKG15750.1"/>
    <property type="molecule type" value="Genomic_DNA"/>
</dbReference>
<dbReference type="InterPro" id="IPR014001">
    <property type="entry name" value="Helicase_ATP-bd"/>
</dbReference>
<dbReference type="Pfam" id="PF04851">
    <property type="entry name" value="ResIII"/>
    <property type="match status" value="1"/>
</dbReference>
<dbReference type="Gene3D" id="3.40.50.300">
    <property type="entry name" value="P-loop containing nucleotide triphosphate hydrolases"/>
    <property type="match status" value="2"/>
</dbReference>
<dbReference type="GO" id="GO:0005524">
    <property type="term" value="F:ATP binding"/>
    <property type="evidence" value="ECO:0007669"/>
    <property type="project" value="InterPro"/>
</dbReference>